<dbReference type="PANTHER" id="PTHR38847:SF1">
    <property type="entry name" value="PSEUDOURIDINE SYNTHASE RSUA_RLUA-LIKE DOMAIN-CONTAINING PROTEIN"/>
    <property type="match status" value="1"/>
</dbReference>
<dbReference type="RefSeq" id="WP_098750409.1">
    <property type="nucleotide sequence ID" value="NZ_WHPN01000278.1"/>
</dbReference>
<feature type="compositionally biased region" description="Gly residues" evidence="1">
    <location>
        <begin position="220"/>
        <end position="237"/>
    </location>
</feature>
<evidence type="ECO:0000313" key="3">
    <source>
        <dbReference type="EMBL" id="KAF4408344.1"/>
    </source>
</evidence>
<name>A0ABQ7FIZ9_9ACTN</name>
<feature type="chain" id="PRO_5045316719" evidence="2">
    <location>
        <begin position="26"/>
        <end position="244"/>
    </location>
</feature>
<dbReference type="PANTHER" id="PTHR38847">
    <property type="match status" value="1"/>
</dbReference>
<comment type="caution">
    <text evidence="3">The sequence shown here is derived from an EMBL/GenBank/DDBJ whole genome shotgun (WGS) entry which is preliminary data.</text>
</comment>
<dbReference type="InterPro" id="IPR025649">
    <property type="entry name" value="DUF4360"/>
</dbReference>
<evidence type="ECO:0000313" key="4">
    <source>
        <dbReference type="Proteomes" id="UP000621266"/>
    </source>
</evidence>
<accession>A0ABQ7FIZ9</accession>
<evidence type="ECO:0000256" key="1">
    <source>
        <dbReference type="SAM" id="MobiDB-lite"/>
    </source>
</evidence>
<proteinExistence type="predicted"/>
<dbReference type="EMBL" id="WHPN01000278">
    <property type="protein sequence ID" value="KAF4408344.1"/>
    <property type="molecule type" value="Genomic_DNA"/>
</dbReference>
<gene>
    <name evidence="3" type="ORF">GCU69_14750</name>
</gene>
<dbReference type="Proteomes" id="UP000621266">
    <property type="component" value="Unassembled WGS sequence"/>
</dbReference>
<dbReference type="Pfam" id="PF14273">
    <property type="entry name" value="DUF4360"/>
    <property type="match status" value="1"/>
</dbReference>
<sequence length="244" mass="25568">MFGVLAAGGAAAALFASSFAPTPIAQPPYFLDPPSDRMVIEVATVNGSGCPAGTAAVAVSEDNEAFTVTYSEYLAQVGVGAKPTDFRKNCQLNLAMHVPQGFTYAVASVDYRGYAYLEDGASATQKASYYFQGSPDTYEGVHSYKGPFDDNWQATDVTELPALVWAPCGETRNFNINTELRVNAGTSDTSSTTSFMTMDSTDGDIATTYQLAWKKCEDAGGGDGGEGGTGTGSGSGIWGLNLRD</sequence>
<keyword evidence="2" id="KW-0732">Signal</keyword>
<feature type="signal peptide" evidence="2">
    <location>
        <begin position="1"/>
        <end position="25"/>
    </location>
</feature>
<feature type="region of interest" description="Disordered" evidence="1">
    <location>
        <begin position="220"/>
        <end position="244"/>
    </location>
</feature>
<evidence type="ECO:0000256" key="2">
    <source>
        <dbReference type="SAM" id="SignalP"/>
    </source>
</evidence>
<reference evidence="3 4" key="1">
    <citation type="submission" date="2019-10" db="EMBL/GenBank/DDBJ databases">
        <title>Streptomyces tenebrisbrunneis sp.nov., an endogenous actinomycete isolated from of Lycium ruthenicum.</title>
        <authorList>
            <person name="Ma L."/>
        </authorList>
    </citation>
    <scope>NUCLEOTIDE SEQUENCE [LARGE SCALE GENOMIC DNA]</scope>
    <source>
        <strain evidence="3 4">TRM 66187</strain>
    </source>
</reference>
<keyword evidence="4" id="KW-1185">Reference proteome</keyword>
<protein>
    <submittedName>
        <fullName evidence="3">DUF4360 domain-containing protein</fullName>
    </submittedName>
</protein>
<organism evidence="3 4">
    <name type="scientific">Streptomyces lycii</name>
    <dbReference type="NCBI Taxonomy" id="2654337"/>
    <lineage>
        <taxon>Bacteria</taxon>
        <taxon>Bacillati</taxon>
        <taxon>Actinomycetota</taxon>
        <taxon>Actinomycetes</taxon>
        <taxon>Kitasatosporales</taxon>
        <taxon>Streptomycetaceae</taxon>
        <taxon>Streptomyces</taxon>
    </lineage>
</organism>